<dbReference type="EMBL" id="LS974625">
    <property type="protein sequence ID" value="CAG7861698.1"/>
    <property type="molecule type" value="Genomic_DNA"/>
</dbReference>
<dbReference type="EMBL" id="CM010636">
    <property type="protein sequence ID" value="RID45002.1"/>
    <property type="molecule type" value="Genomic_DNA"/>
</dbReference>
<dbReference type="InterPro" id="IPR044730">
    <property type="entry name" value="RNase_H-like_dom_plant"/>
</dbReference>
<gene>
    <name evidence="4" type="ORF">BRAA09T37618Z</name>
    <name evidence="2" type="ORF">BRAPAZ1V2_A09P21650.2</name>
    <name evidence="3" type="ORF">BRARA_I01760</name>
</gene>
<evidence type="ECO:0000313" key="2">
    <source>
        <dbReference type="EMBL" id="CAG7861698.1"/>
    </source>
</evidence>
<dbReference type="InterPro" id="IPR012337">
    <property type="entry name" value="RNaseH-like_sf"/>
</dbReference>
<dbReference type="PANTHER" id="PTHR47074">
    <property type="entry name" value="BNAC02G40300D PROTEIN"/>
    <property type="match status" value="1"/>
</dbReference>
<dbReference type="PANTHER" id="PTHR47074:SF49">
    <property type="entry name" value="POLYNUCLEOTIDYL TRANSFERASE, RIBONUCLEASE H-LIKE SUPERFAMILY PROTEIN"/>
    <property type="match status" value="1"/>
</dbReference>
<organism evidence="3 5">
    <name type="scientific">Brassica campestris</name>
    <name type="common">Field mustard</name>
    <dbReference type="NCBI Taxonomy" id="3711"/>
    <lineage>
        <taxon>Eukaryota</taxon>
        <taxon>Viridiplantae</taxon>
        <taxon>Streptophyta</taxon>
        <taxon>Embryophyta</taxon>
        <taxon>Tracheophyta</taxon>
        <taxon>Spermatophyta</taxon>
        <taxon>Magnoliopsida</taxon>
        <taxon>eudicotyledons</taxon>
        <taxon>Gunneridae</taxon>
        <taxon>Pentapetalae</taxon>
        <taxon>rosids</taxon>
        <taxon>malvids</taxon>
        <taxon>Brassicales</taxon>
        <taxon>Brassicaceae</taxon>
        <taxon>Brassiceae</taxon>
        <taxon>Brassica</taxon>
    </lineage>
</organism>
<reference evidence="3 5" key="1">
    <citation type="submission" date="2018-06" db="EMBL/GenBank/DDBJ databases">
        <title>WGS assembly of Brassica rapa FPsc.</title>
        <authorList>
            <person name="Bowman J."/>
            <person name="Kohchi T."/>
            <person name="Yamato K."/>
            <person name="Jenkins J."/>
            <person name="Shu S."/>
            <person name="Ishizaki K."/>
            <person name="Yamaoka S."/>
            <person name="Nishihama R."/>
            <person name="Nakamura Y."/>
            <person name="Berger F."/>
            <person name="Adam C."/>
            <person name="Aki S."/>
            <person name="Althoff F."/>
            <person name="Araki T."/>
            <person name="Arteaga-Vazquez M."/>
            <person name="Balasubrmanian S."/>
            <person name="Bauer D."/>
            <person name="Boehm C."/>
            <person name="Briginshaw L."/>
            <person name="Caballero-Perez J."/>
            <person name="Catarino B."/>
            <person name="Chen F."/>
            <person name="Chiyoda S."/>
            <person name="Chovatia M."/>
            <person name="Davies K."/>
            <person name="Delmans M."/>
            <person name="Demura T."/>
            <person name="Dierschke T."/>
            <person name="Dolan L."/>
            <person name="Dorantes-Acosta A."/>
            <person name="Eklund D."/>
            <person name="Florent S."/>
            <person name="Flores-Sandoval E."/>
            <person name="Fujiyama A."/>
            <person name="Fukuzawa H."/>
            <person name="Galik B."/>
            <person name="Grimanelli D."/>
            <person name="Grimwood J."/>
            <person name="Grossniklaus U."/>
            <person name="Hamada T."/>
            <person name="Haseloff J."/>
            <person name="Hetherington A."/>
            <person name="Higo A."/>
            <person name="Hirakawa Y."/>
            <person name="Hundley H."/>
            <person name="Ikeda Y."/>
            <person name="Inoue K."/>
            <person name="Inoue S."/>
            <person name="Ishida S."/>
            <person name="Jia Q."/>
            <person name="Kakita M."/>
            <person name="Kanazawa T."/>
            <person name="Kawai Y."/>
            <person name="Kawashima T."/>
            <person name="Kennedy M."/>
            <person name="Kinose K."/>
            <person name="Kinoshita T."/>
            <person name="Kohara Y."/>
            <person name="Koide E."/>
            <person name="Komatsu K."/>
            <person name="Kopischke S."/>
            <person name="Kubo M."/>
            <person name="Kyozuka J."/>
            <person name="Lagercrantz U."/>
            <person name="Lin S."/>
            <person name="Lindquist E."/>
            <person name="Lipzen A."/>
            <person name="Lu C."/>
            <person name="Luna E."/>
            <person name="Martienssen R."/>
            <person name="Minamino N."/>
            <person name="Mizutani M."/>
            <person name="Mizutani M."/>
            <person name="Mochizuki N."/>
            <person name="Monte I."/>
            <person name="Mosher R."/>
            <person name="Nagasaki H."/>
            <person name="Nakagami H."/>
            <person name="Naramoto S."/>
            <person name="Nishitani K."/>
            <person name="Ohtani M."/>
            <person name="Okamoto T."/>
            <person name="Okumura M."/>
            <person name="Phillips J."/>
            <person name="Pollak B."/>
            <person name="Reinders A."/>
            <person name="Roevekamp M."/>
            <person name="Sano R."/>
            <person name="Sawa S."/>
            <person name="Schmid M."/>
            <person name="Shirakawa M."/>
            <person name="Solano R."/>
            <person name="Spunde A."/>
            <person name="Suetsugu N."/>
            <person name="Sugano S."/>
            <person name="Sugiyama A."/>
            <person name="Sun R."/>
            <person name="Suzuki Y."/>
            <person name="Takenaka M."/>
            <person name="Takezawa D."/>
            <person name="Tomogane H."/>
            <person name="Tsuzuki M."/>
            <person name="Ueda T."/>
            <person name="Umeda M."/>
            <person name="Ward J."/>
            <person name="Watanabe Y."/>
            <person name="Yazaki K."/>
            <person name="Yokoyama R."/>
            <person name="Yoshitake Y."/>
            <person name="Yotsui I."/>
            <person name="Zachgo S."/>
            <person name="Schmutz J."/>
        </authorList>
    </citation>
    <scope>NUCLEOTIDE SEQUENCE [LARGE SCALE GENOMIC DNA]</scope>
    <source>
        <strain evidence="5">cv. B-3</strain>
    </source>
</reference>
<name>A0A397XUL9_BRACM</name>
<dbReference type="GO" id="GO:0004523">
    <property type="term" value="F:RNA-DNA hybrid ribonuclease activity"/>
    <property type="evidence" value="ECO:0007669"/>
    <property type="project" value="InterPro"/>
</dbReference>
<proteinExistence type="predicted"/>
<dbReference type="Gramene" id="A09p21650.2_BraZ1">
    <property type="protein sequence ID" value="A09p21650.2_BraZ1.CDS.1"/>
    <property type="gene ID" value="A09g21650.2_BraZ1"/>
</dbReference>
<dbReference type="Proteomes" id="UP000264353">
    <property type="component" value="Chromosome A9"/>
</dbReference>
<dbReference type="CDD" id="cd06222">
    <property type="entry name" value="RNase_H_like"/>
    <property type="match status" value="1"/>
</dbReference>
<dbReference type="Pfam" id="PF13456">
    <property type="entry name" value="RVT_3"/>
    <property type="match status" value="1"/>
</dbReference>
<accession>A0A397XUL9</accession>
<dbReference type="Proteomes" id="UP000694005">
    <property type="component" value="Chromosome A09"/>
</dbReference>
<dbReference type="EMBL" id="LR031568">
    <property type="protein sequence ID" value="VDC60007.1"/>
    <property type="molecule type" value="Genomic_DNA"/>
</dbReference>
<reference evidence="2 6" key="2">
    <citation type="submission" date="2021-07" db="EMBL/GenBank/DDBJ databases">
        <authorList>
            <consortium name="Genoscope - CEA"/>
            <person name="William W."/>
        </authorList>
    </citation>
    <scope>NUCLEOTIDE SEQUENCE [LARGE SCALE GENOMIC DNA]</scope>
</reference>
<dbReference type="InterPro" id="IPR002156">
    <property type="entry name" value="RNaseH_domain"/>
</dbReference>
<evidence type="ECO:0000313" key="6">
    <source>
        <dbReference type="Proteomes" id="UP000694005"/>
    </source>
</evidence>
<dbReference type="InterPro" id="IPR036397">
    <property type="entry name" value="RNaseH_sf"/>
</dbReference>
<evidence type="ECO:0000313" key="3">
    <source>
        <dbReference type="EMBL" id="RID45002.1"/>
    </source>
</evidence>
<dbReference type="SUPFAM" id="SSF53098">
    <property type="entry name" value="Ribonuclease H-like"/>
    <property type="match status" value="1"/>
</dbReference>
<dbReference type="AlphaFoldDB" id="A0A397XUL9"/>
<evidence type="ECO:0000313" key="4">
    <source>
        <dbReference type="EMBL" id="VDC60007.1"/>
    </source>
</evidence>
<evidence type="ECO:0000313" key="5">
    <source>
        <dbReference type="Proteomes" id="UP000264353"/>
    </source>
</evidence>
<dbReference type="Gene3D" id="3.30.420.10">
    <property type="entry name" value="Ribonuclease H-like superfamily/Ribonuclease H"/>
    <property type="match status" value="1"/>
</dbReference>
<feature type="domain" description="RNase H type-1" evidence="1">
    <location>
        <begin position="20"/>
        <end position="138"/>
    </location>
</feature>
<protein>
    <recommendedName>
        <fullName evidence="1">RNase H type-1 domain-containing protein</fullName>
    </recommendedName>
</protein>
<evidence type="ECO:0000259" key="1">
    <source>
        <dbReference type="Pfam" id="PF13456"/>
    </source>
</evidence>
<dbReference type="InterPro" id="IPR052929">
    <property type="entry name" value="RNase_H-like_EbsB-rel"/>
</dbReference>
<dbReference type="SMR" id="A0A397XUL9"/>
<dbReference type="GO" id="GO:0003676">
    <property type="term" value="F:nucleic acid binding"/>
    <property type="evidence" value="ECO:0007669"/>
    <property type="project" value="InterPro"/>
</dbReference>
<sequence>MPLIRIEPYPRCPRLISIFTDAAWNSSTGEAWLGWIIDDSVSTSQHATKATLVSLPLMAETLAVHSAITFSVSRGLDSISILSDFQTLMNTINKKELKLEIFGVLNDVYYLATAFKSIAFKFIPRSENVRADTMVKQALWASNLP</sequence>